<evidence type="ECO:0000313" key="11">
    <source>
        <dbReference type="EMBL" id="MRH19835.1"/>
    </source>
</evidence>
<name>A0A844BET1_9RHOB</name>
<dbReference type="OrthoDB" id="14196at2"/>
<gene>
    <name evidence="11" type="ORF">GH815_02420</name>
</gene>
<reference evidence="11 12" key="1">
    <citation type="submission" date="2019-11" db="EMBL/GenBank/DDBJ databases">
        <title>Draft Whole-Genome sequence of the marine photosynthetic bacterium Rhodovulum strictum DSM 11289.</title>
        <authorList>
            <person name="Kyndt J.A."/>
            <person name="Meyer T.E."/>
        </authorList>
    </citation>
    <scope>NUCLEOTIDE SEQUENCE [LARGE SCALE GENOMIC DNA]</scope>
    <source>
        <strain evidence="11 12">DSM 11289</strain>
    </source>
</reference>
<dbReference type="PROSITE" id="PS50198">
    <property type="entry name" value="PPIC_PPIASE_2"/>
    <property type="match status" value="1"/>
</dbReference>
<dbReference type="InterPro" id="IPR027304">
    <property type="entry name" value="Trigger_fact/SurA_dom_sf"/>
</dbReference>
<evidence type="ECO:0000256" key="6">
    <source>
        <dbReference type="ARBA" id="ARBA00030642"/>
    </source>
</evidence>
<feature type="signal peptide" evidence="9">
    <location>
        <begin position="1"/>
        <end position="23"/>
    </location>
</feature>
<evidence type="ECO:0000259" key="10">
    <source>
        <dbReference type="PROSITE" id="PS50198"/>
    </source>
</evidence>
<keyword evidence="8 11" id="KW-0413">Isomerase</keyword>
<dbReference type="PANTHER" id="PTHR47245:SF2">
    <property type="entry name" value="PEPTIDYL-PROLYL CIS-TRANS ISOMERASE HP_0175-RELATED"/>
    <property type="match status" value="1"/>
</dbReference>
<dbReference type="AlphaFoldDB" id="A0A844BET1"/>
<evidence type="ECO:0000256" key="8">
    <source>
        <dbReference type="PROSITE-ProRule" id="PRU00278"/>
    </source>
</evidence>
<dbReference type="Proteomes" id="UP000466730">
    <property type="component" value="Unassembled WGS sequence"/>
</dbReference>
<sequence length="281" mass="30566">MPRALKPLLALALMAGLAFPAAADDIGPETVVARVGATEITLGHMIVMRSQLPFEYQSLPDDVLYEAILDQLVRQSAVAEQVGDRLSLGARLALENERRSFLAGEALARIAREAATDEAIQAAYDAAYSGAEPTTEYRAAHILVETEEEAQAALAKVREGNDFGEVAKETSIDSSGPMGGELGWFTKGMMVQSFEDAVVAMQPGTVSGPFETQFGWHLVKLHESRLKDAPPLDEVRDGIIQQIQRDAMEAALERHTAEAKVIRTELEIDPAILKNRELVED</sequence>
<feature type="chain" id="PRO_5033004510" description="Parvulin-like PPIase" evidence="9">
    <location>
        <begin position="24"/>
        <end position="281"/>
    </location>
</feature>
<protein>
    <recommendedName>
        <fullName evidence="4">Parvulin-like PPIase</fullName>
        <ecNumber evidence="3">5.2.1.8</ecNumber>
    </recommendedName>
    <alternativeName>
        <fullName evidence="6">Peptidyl-prolyl cis-trans isomerase plp</fullName>
    </alternativeName>
    <alternativeName>
        <fullName evidence="7">Rotamase plp</fullName>
    </alternativeName>
</protein>
<evidence type="ECO:0000256" key="7">
    <source>
        <dbReference type="ARBA" id="ARBA00031484"/>
    </source>
</evidence>
<evidence type="ECO:0000256" key="4">
    <source>
        <dbReference type="ARBA" id="ARBA00018370"/>
    </source>
</evidence>
<dbReference type="PANTHER" id="PTHR47245">
    <property type="entry name" value="PEPTIDYLPROLYL ISOMERASE"/>
    <property type="match status" value="1"/>
</dbReference>
<organism evidence="11 12">
    <name type="scientific">Rhodovulum strictum</name>
    <dbReference type="NCBI Taxonomy" id="58314"/>
    <lineage>
        <taxon>Bacteria</taxon>
        <taxon>Pseudomonadati</taxon>
        <taxon>Pseudomonadota</taxon>
        <taxon>Alphaproteobacteria</taxon>
        <taxon>Rhodobacterales</taxon>
        <taxon>Paracoccaceae</taxon>
        <taxon>Rhodovulum</taxon>
    </lineage>
</organism>
<comment type="catalytic activity">
    <reaction evidence="1">
        <text>[protein]-peptidylproline (omega=180) = [protein]-peptidylproline (omega=0)</text>
        <dbReference type="Rhea" id="RHEA:16237"/>
        <dbReference type="Rhea" id="RHEA-COMP:10747"/>
        <dbReference type="Rhea" id="RHEA-COMP:10748"/>
        <dbReference type="ChEBI" id="CHEBI:83833"/>
        <dbReference type="ChEBI" id="CHEBI:83834"/>
        <dbReference type="EC" id="5.2.1.8"/>
    </reaction>
</comment>
<dbReference type="SUPFAM" id="SSF109998">
    <property type="entry name" value="Triger factor/SurA peptide-binding domain-like"/>
    <property type="match status" value="1"/>
</dbReference>
<dbReference type="PROSITE" id="PS01096">
    <property type="entry name" value="PPIC_PPIASE_1"/>
    <property type="match status" value="1"/>
</dbReference>
<evidence type="ECO:0000256" key="9">
    <source>
        <dbReference type="SAM" id="SignalP"/>
    </source>
</evidence>
<dbReference type="EC" id="5.2.1.8" evidence="3"/>
<keyword evidence="9" id="KW-0732">Signal</keyword>
<dbReference type="GO" id="GO:0003755">
    <property type="term" value="F:peptidyl-prolyl cis-trans isomerase activity"/>
    <property type="evidence" value="ECO:0007669"/>
    <property type="project" value="UniProtKB-KW"/>
</dbReference>
<dbReference type="EMBL" id="WJPO01000002">
    <property type="protein sequence ID" value="MRH19835.1"/>
    <property type="molecule type" value="Genomic_DNA"/>
</dbReference>
<evidence type="ECO:0000256" key="3">
    <source>
        <dbReference type="ARBA" id="ARBA00013194"/>
    </source>
</evidence>
<keyword evidence="5 8" id="KW-0697">Rotamase</keyword>
<keyword evidence="12" id="KW-1185">Reference proteome</keyword>
<evidence type="ECO:0000256" key="5">
    <source>
        <dbReference type="ARBA" id="ARBA00023110"/>
    </source>
</evidence>
<comment type="similarity">
    <text evidence="2">Belongs to the PpiC/parvulin rotamase family.</text>
</comment>
<accession>A0A844BET1</accession>
<evidence type="ECO:0000256" key="1">
    <source>
        <dbReference type="ARBA" id="ARBA00000971"/>
    </source>
</evidence>
<comment type="caution">
    <text evidence="11">The sequence shown here is derived from an EMBL/GenBank/DDBJ whole genome shotgun (WGS) entry which is preliminary data.</text>
</comment>
<dbReference type="SUPFAM" id="SSF54534">
    <property type="entry name" value="FKBP-like"/>
    <property type="match status" value="1"/>
</dbReference>
<dbReference type="RefSeq" id="WP_153747142.1">
    <property type="nucleotide sequence ID" value="NZ_BAAADI010000014.1"/>
</dbReference>
<dbReference type="InterPro" id="IPR050245">
    <property type="entry name" value="PrsA_foldase"/>
</dbReference>
<dbReference type="Pfam" id="PF00639">
    <property type="entry name" value="Rotamase"/>
    <property type="match status" value="1"/>
</dbReference>
<dbReference type="InterPro" id="IPR000297">
    <property type="entry name" value="PPIase_PpiC"/>
</dbReference>
<dbReference type="InterPro" id="IPR023058">
    <property type="entry name" value="PPIase_PpiC_CS"/>
</dbReference>
<evidence type="ECO:0000313" key="12">
    <source>
        <dbReference type="Proteomes" id="UP000466730"/>
    </source>
</evidence>
<proteinExistence type="inferred from homology"/>
<dbReference type="InterPro" id="IPR046357">
    <property type="entry name" value="PPIase_dom_sf"/>
</dbReference>
<dbReference type="Gene3D" id="3.10.50.40">
    <property type="match status" value="1"/>
</dbReference>
<evidence type="ECO:0000256" key="2">
    <source>
        <dbReference type="ARBA" id="ARBA00007656"/>
    </source>
</evidence>
<feature type="domain" description="PpiC" evidence="10">
    <location>
        <begin position="134"/>
        <end position="223"/>
    </location>
</feature>